<keyword evidence="2" id="KW-1185">Reference proteome</keyword>
<dbReference type="Proteomes" id="UP001290455">
    <property type="component" value="Unassembled WGS sequence"/>
</dbReference>
<protein>
    <submittedName>
        <fullName evidence="1">Uncharacterized protein</fullName>
    </submittedName>
</protein>
<dbReference type="EMBL" id="JAXOFX010000005">
    <property type="protein sequence ID" value="MDZ5472097.1"/>
    <property type="molecule type" value="Genomic_DNA"/>
</dbReference>
<evidence type="ECO:0000313" key="1">
    <source>
        <dbReference type="EMBL" id="MDZ5472097.1"/>
    </source>
</evidence>
<comment type="caution">
    <text evidence="1">The sequence shown here is derived from an EMBL/GenBank/DDBJ whole genome shotgun (WGS) entry which is preliminary data.</text>
</comment>
<reference evidence="1 2" key="1">
    <citation type="submission" date="2023-11" db="EMBL/GenBank/DDBJ databases">
        <title>Bacillus jintuensis, isolated from a mudflat on the Beibu Gulf coast.</title>
        <authorList>
            <person name="Li M."/>
        </authorList>
    </citation>
    <scope>NUCLEOTIDE SEQUENCE [LARGE SCALE GENOMIC DNA]</scope>
    <source>
        <strain evidence="1 2">31A1R</strain>
    </source>
</reference>
<accession>A0ABU5IY71</accession>
<dbReference type="RefSeq" id="WP_322446397.1">
    <property type="nucleotide sequence ID" value="NZ_JAXOFX010000005.1"/>
</dbReference>
<sequence length="69" mass="7937">MGLLFGTVEYFESELTSGKQTGNEVPSQIYLNLEKEIRFDFICDEQLRSQCLQNLTIAYKKLTDSRLAV</sequence>
<organism evidence="1 2">
    <name type="scientific">Robertmurraya mangrovi</name>
    <dbReference type="NCBI Taxonomy" id="3098077"/>
    <lineage>
        <taxon>Bacteria</taxon>
        <taxon>Bacillati</taxon>
        <taxon>Bacillota</taxon>
        <taxon>Bacilli</taxon>
        <taxon>Bacillales</taxon>
        <taxon>Bacillaceae</taxon>
        <taxon>Robertmurraya</taxon>
    </lineage>
</organism>
<gene>
    <name evidence="1" type="ORF">SM124_10090</name>
</gene>
<evidence type="ECO:0000313" key="2">
    <source>
        <dbReference type="Proteomes" id="UP001290455"/>
    </source>
</evidence>
<proteinExistence type="predicted"/>
<name>A0ABU5IY71_9BACI</name>